<dbReference type="InterPro" id="IPR016032">
    <property type="entry name" value="Sig_transdc_resp-reg_C-effctor"/>
</dbReference>
<evidence type="ECO:0000256" key="3">
    <source>
        <dbReference type="ARBA" id="ARBA00023163"/>
    </source>
</evidence>
<evidence type="ECO:0000313" key="5">
    <source>
        <dbReference type="EMBL" id="BFP49514.1"/>
    </source>
</evidence>
<dbReference type="PANTHER" id="PTHR44688:SF25">
    <property type="entry name" value="HTH LUXR-TYPE DOMAIN-CONTAINING PROTEIN"/>
    <property type="match status" value="1"/>
</dbReference>
<dbReference type="SUPFAM" id="SSF52540">
    <property type="entry name" value="P-loop containing nucleoside triphosphate hydrolases"/>
    <property type="match status" value="1"/>
</dbReference>
<protein>
    <submittedName>
        <fullName evidence="5">LuxR family transcriptional regulator</fullName>
    </submittedName>
</protein>
<dbReference type="InterPro" id="IPR041617">
    <property type="entry name" value="TPR_MalT"/>
</dbReference>
<dbReference type="Gene3D" id="1.25.40.10">
    <property type="entry name" value="Tetratricopeptide repeat domain"/>
    <property type="match status" value="1"/>
</dbReference>
<dbReference type="SUPFAM" id="SSF46894">
    <property type="entry name" value="C-terminal effector domain of the bipartite response regulators"/>
    <property type="match status" value="1"/>
</dbReference>
<keyword evidence="3" id="KW-0804">Transcription</keyword>
<keyword evidence="2" id="KW-0238">DNA-binding</keyword>
<dbReference type="Gene3D" id="3.40.50.300">
    <property type="entry name" value="P-loop containing nucleotide triphosphate hydrolases"/>
    <property type="match status" value="1"/>
</dbReference>
<dbReference type="Pfam" id="PF00196">
    <property type="entry name" value="GerE"/>
    <property type="match status" value="1"/>
</dbReference>
<dbReference type="PRINTS" id="PR00038">
    <property type="entry name" value="HTHLUXR"/>
</dbReference>
<dbReference type="PANTHER" id="PTHR44688">
    <property type="entry name" value="DNA-BINDING TRANSCRIPTIONAL ACTIVATOR DEVR_DOSR"/>
    <property type="match status" value="1"/>
</dbReference>
<reference evidence="5" key="1">
    <citation type="submission" date="2024-07" db="EMBL/GenBank/DDBJ databases">
        <title>Complete genome sequences of cellulolytic bacteria, Kitasatospora sp. CMC57 and Streptomyces sp. CMC78, isolated from Japanese agricultural soil.</title>
        <authorList>
            <person name="Hashimoto T."/>
            <person name="Ito M."/>
            <person name="Iwamoto M."/>
            <person name="Fukahori D."/>
            <person name="Shoda T."/>
            <person name="Sakoda M."/>
            <person name="Morohoshi T."/>
            <person name="Mitsuboshi M."/>
            <person name="Nishizawa T."/>
        </authorList>
    </citation>
    <scope>NUCLEOTIDE SEQUENCE</scope>
    <source>
        <strain evidence="5">CMC57</strain>
    </source>
</reference>
<name>A0AB33K770_9ACTN</name>
<sequence>MPNGDPVLAARFAVPALPKSFVCRPRLVEKLSEGARDCPLVLVNGPAGAGKTLLVADWVSSAPTPVQAVWLTLDREDNAPGVFWTNVLAAFRHHGMTLPHDIGSPSGSDEVDPSLLARLAFRLSGEDVPRLLVLDEFERVSSAEVASELHAMLRHAAPGLRLVLISRTEPLLPIHRYRAAGEITEIRRADLAFTPEETAELLRRHGLSLPDGSARALTERTAGWAAGIRLSALAAQGAATPETFLEELEADRSAIADFLLAEVLDAQPVETQDLLLRTSILDRTNPDLANALTGRQDAERILSQLHRVNAFVEPVGHSWYRQHPLFTEILRMHLRARHPGLEPELHRRAARWLSGAGQLSEALPQAAAAGDWAFAAAQFVGSLAIGQLFTGLDANRLADLFSGMQPQTSGAAPEVIRAARDLARYDVGSGLEHLRRAEKYLRDGNPAHLPAVQLSCAFLRVRAGRLLGSADMAQAAAEAAAKLEHVVPAELLEQHPELPALLRADLGSALLWEGRFDAAKAAFSAAVGVSDSTSTICPRYESLCRLALIDLLRGWLGRAETQARQAASEAERFGRPLASRTGVGQLVLAAVAIDRDRLSTAQTALDLAGESPASRQDPVVAMGLTIVRARLLTAGGDPPGALASLAETNESAPAGTRSPWVSDHLALAASAAHLADGDPEAALHTLEAHGQGSPECATVAASAHLASGRTRTALEILNSIPRDRGSGPAVTVRTLLVRAQTATALGDEAAARRLVARALSSARPELLRRPFRDAGPWLSRLLHSRAALVQGHDWLAPGLDADLPRPEPGGGPAAPVEPLSHREHEVLERAAQLMSTDEIAADLYLSVNTVKSHLKSINRKLSATRRGEAVRRARELHLL</sequence>
<proteinExistence type="predicted"/>
<dbReference type="EMBL" id="AP035881">
    <property type="protein sequence ID" value="BFP49514.1"/>
    <property type="molecule type" value="Genomic_DNA"/>
</dbReference>
<dbReference type="GO" id="GO:0006355">
    <property type="term" value="P:regulation of DNA-templated transcription"/>
    <property type="evidence" value="ECO:0007669"/>
    <property type="project" value="InterPro"/>
</dbReference>
<evidence type="ECO:0000256" key="1">
    <source>
        <dbReference type="ARBA" id="ARBA00023015"/>
    </source>
</evidence>
<dbReference type="InterPro" id="IPR011990">
    <property type="entry name" value="TPR-like_helical_dom_sf"/>
</dbReference>
<dbReference type="InterPro" id="IPR000792">
    <property type="entry name" value="Tscrpt_reg_LuxR_C"/>
</dbReference>
<accession>A0AB33K770</accession>
<dbReference type="SMART" id="SM00421">
    <property type="entry name" value="HTH_LUXR"/>
    <property type="match status" value="1"/>
</dbReference>
<gene>
    <name evidence="5" type="ORF">KCMC57_58820</name>
</gene>
<dbReference type="InterPro" id="IPR059106">
    <property type="entry name" value="WHD_MalT"/>
</dbReference>
<evidence type="ECO:0000259" key="4">
    <source>
        <dbReference type="PROSITE" id="PS50043"/>
    </source>
</evidence>
<dbReference type="InterPro" id="IPR036388">
    <property type="entry name" value="WH-like_DNA-bd_sf"/>
</dbReference>
<dbReference type="GO" id="GO:0003677">
    <property type="term" value="F:DNA binding"/>
    <property type="evidence" value="ECO:0007669"/>
    <property type="project" value="UniProtKB-KW"/>
</dbReference>
<dbReference type="PROSITE" id="PS50043">
    <property type="entry name" value="HTH_LUXR_2"/>
    <property type="match status" value="1"/>
</dbReference>
<dbReference type="CDD" id="cd06170">
    <property type="entry name" value="LuxR_C_like"/>
    <property type="match status" value="1"/>
</dbReference>
<dbReference type="Gene3D" id="1.10.10.10">
    <property type="entry name" value="Winged helix-like DNA-binding domain superfamily/Winged helix DNA-binding domain"/>
    <property type="match status" value="1"/>
</dbReference>
<keyword evidence="1" id="KW-0805">Transcription regulation</keyword>
<feature type="domain" description="HTH luxR-type" evidence="4">
    <location>
        <begin position="812"/>
        <end position="877"/>
    </location>
</feature>
<organism evidence="5">
    <name type="scientific">Kitasatospora sp. CMC57</name>
    <dbReference type="NCBI Taxonomy" id="3231513"/>
    <lineage>
        <taxon>Bacteria</taxon>
        <taxon>Bacillati</taxon>
        <taxon>Actinomycetota</taxon>
        <taxon>Actinomycetes</taxon>
        <taxon>Kitasatosporales</taxon>
        <taxon>Streptomycetaceae</taxon>
        <taxon>Kitasatospora</taxon>
    </lineage>
</organism>
<dbReference type="Pfam" id="PF17874">
    <property type="entry name" value="TPR_MalT"/>
    <property type="match status" value="1"/>
</dbReference>
<evidence type="ECO:0000256" key="2">
    <source>
        <dbReference type="ARBA" id="ARBA00023125"/>
    </source>
</evidence>
<dbReference type="AlphaFoldDB" id="A0AB33K770"/>
<dbReference type="InterPro" id="IPR027417">
    <property type="entry name" value="P-loop_NTPase"/>
</dbReference>
<dbReference type="Pfam" id="PF25873">
    <property type="entry name" value="WHD_MalT"/>
    <property type="match status" value="1"/>
</dbReference>